<dbReference type="EMBL" id="CAVNYO010000169">
    <property type="protein sequence ID" value="CAK5270858.1"/>
    <property type="molecule type" value="Genomic_DNA"/>
</dbReference>
<feature type="non-terminal residue" evidence="1">
    <location>
        <position position="1"/>
    </location>
</feature>
<sequence length="230" mass="24700">PTTFVLLHRADVCIHSRPQSPGSPQMAWGLIPAPVFAPIVSALSHSGTHSKLPLPQGSNPSPPAFKSLPRGCSSAAVDPSIDLCESRHYSHTRPFLSVCCADANPSRFLWVASPGWLPTYCTRSSCCTRFDGYLRWGGDLPAPSVQEPRTLSGSESTSWTVLGPFPEGSGRERVPPCQTDSPRLLCHSQAAHSSRRCPPNGCGQLSHSPSYSRRACAECVSIGSRASLHR</sequence>
<protein>
    <submittedName>
        <fullName evidence="1">Uncharacterized protein</fullName>
    </submittedName>
</protein>
<comment type="caution">
    <text evidence="1">The sequence shown here is derived from an EMBL/GenBank/DDBJ whole genome shotgun (WGS) entry which is preliminary data.</text>
</comment>
<dbReference type="AlphaFoldDB" id="A0AAD2H9V8"/>
<organism evidence="1 2">
    <name type="scientific">Mycena citricolor</name>
    <dbReference type="NCBI Taxonomy" id="2018698"/>
    <lineage>
        <taxon>Eukaryota</taxon>
        <taxon>Fungi</taxon>
        <taxon>Dikarya</taxon>
        <taxon>Basidiomycota</taxon>
        <taxon>Agaricomycotina</taxon>
        <taxon>Agaricomycetes</taxon>
        <taxon>Agaricomycetidae</taxon>
        <taxon>Agaricales</taxon>
        <taxon>Marasmiineae</taxon>
        <taxon>Mycenaceae</taxon>
        <taxon>Mycena</taxon>
    </lineage>
</organism>
<evidence type="ECO:0000313" key="1">
    <source>
        <dbReference type="EMBL" id="CAK5270858.1"/>
    </source>
</evidence>
<accession>A0AAD2H9V8</accession>
<keyword evidence="2" id="KW-1185">Reference proteome</keyword>
<evidence type="ECO:0000313" key="2">
    <source>
        <dbReference type="Proteomes" id="UP001295794"/>
    </source>
</evidence>
<proteinExistence type="predicted"/>
<gene>
    <name evidence="1" type="ORF">MYCIT1_LOCUS15610</name>
</gene>
<name>A0AAD2H9V8_9AGAR</name>
<reference evidence="1" key="1">
    <citation type="submission" date="2023-11" db="EMBL/GenBank/DDBJ databases">
        <authorList>
            <person name="De Vega J J."/>
            <person name="De Vega J J."/>
        </authorList>
    </citation>
    <scope>NUCLEOTIDE SEQUENCE</scope>
</reference>
<dbReference type="Proteomes" id="UP001295794">
    <property type="component" value="Unassembled WGS sequence"/>
</dbReference>